<keyword evidence="3" id="KW-1185">Reference proteome</keyword>
<feature type="signal peptide" evidence="1">
    <location>
        <begin position="1"/>
        <end position="21"/>
    </location>
</feature>
<dbReference type="PROSITE" id="PS51257">
    <property type="entry name" value="PROKAR_LIPOPROTEIN"/>
    <property type="match status" value="1"/>
</dbReference>
<accession>A0AAE0WKZ3</accession>
<evidence type="ECO:0000313" key="3">
    <source>
        <dbReference type="Proteomes" id="UP001274830"/>
    </source>
</evidence>
<comment type="caution">
    <text evidence="2">The sequence shown here is derived from an EMBL/GenBank/DDBJ whole genome shotgun (WGS) entry which is preliminary data.</text>
</comment>
<organism evidence="2 3">
    <name type="scientific">Recurvomyces mirabilis</name>
    <dbReference type="NCBI Taxonomy" id="574656"/>
    <lineage>
        <taxon>Eukaryota</taxon>
        <taxon>Fungi</taxon>
        <taxon>Dikarya</taxon>
        <taxon>Ascomycota</taxon>
        <taxon>Pezizomycotina</taxon>
        <taxon>Dothideomycetes</taxon>
        <taxon>Dothideomycetidae</taxon>
        <taxon>Mycosphaerellales</taxon>
        <taxon>Teratosphaeriaceae</taxon>
        <taxon>Recurvomyces</taxon>
    </lineage>
</organism>
<name>A0AAE0WKZ3_9PEZI</name>
<evidence type="ECO:0000256" key="1">
    <source>
        <dbReference type="SAM" id="SignalP"/>
    </source>
</evidence>
<evidence type="ECO:0000313" key="2">
    <source>
        <dbReference type="EMBL" id="KAK3673632.1"/>
    </source>
</evidence>
<proteinExistence type="predicted"/>
<sequence length="423" mass="47789">MRNSMLPLLLFLASCCTADLGCPPPPGDLFTNKAKVDVRESPVSVKHKITTGSTITNQPLSPRWYGLTVEPDFKIDELPPDWQRVRTHEPWPPLKCPGGIDNTKRWITYCFVDDDAAEHLVQILLFAMTRWRPASRYTTFNIAPEIRCYDWATKSWNFKCICTPDSRYALRIFDGRTIKDDALAEVGYTNAVPLQNIVAFDHNFENSRQWSDTYKLQVRINAMTHELEVQCRRFKGYNDAEDKAREEIREGVFEPGSTLADRMKKICTTWKAAQHYMPMLHDWVPGVPNTQFRWTSMSQSYDYGSIMGYDSLSEPGASKKSAVILRKDGVNNGIIYVGGHKDPRFAAVSVMDVMRIAQLYPGDETQRNEAAAMAEHGSWPHTVVMVDEVATAVMPVPMNTAPVFGSAGHGNIVVDEEADAREE</sequence>
<dbReference type="AlphaFoldDB" id="A0AAE0WKZ3"/>
<gene>
    <name evidence="2" type="ORF">LTR78_006537</name>
</gene>
<keyword evidence="1" id="KW-0732">Signal</keyword>
<reference evidence="2" key="1">
    <citation type="submission" date="2023-07" db="EMBL/GenBank/DDBJ databases">
        <title>Black Yeasts Isolated from many extreme environments.</title>
        <authorList>
            <person name="Coleine C."/>
            <person name="Stajich J.E."/>
            <person name="Selbmann L."/>
        </authorList>
    </citation>
    <scope>NUCLEOTIDE SEQUENCE</scope>
    <source>
        <strain evidence="2">CCFEE 5485</strain>
    </source>
</reference>
<dbReference type="Proteomes" id="UP001274830">
    <property type="component" value="Unassembled WGS sequence"/>
</dbReference>
<dbReference type="EMBL" id="JAUTXT010000024">
    <property type="protein sequence ID" value="KAK3673632.1"/>
    <property type="molecule type" value="Genomic_DNA"/>
</dbReference>
<protein>
    <submittedName>
        <fullName evidence="2">Uncharacterized protein</fullName>
    </submittedName>
</protein>
<feature type="chain" id="PRO_5041905001" evidence="1">
    <location>
        <begin position="22"/>
        <end position="423"/>
    </location>
</feature>